<dbReference type="InterPro" id="IPR058240">
    <property type="entry name" value="rSAM_sf"/>
</dbReference>
<feature type="non-terminal residue" evidence="1">
    <location>
        <position position="1"/>
    </location>
</feature>
<reference evidence="1" key="1">
    <citation type="journal article" date="2013" name="Environ. Microbiol.">
        <title>Microbiota from the distal guts of lean and obese adolescents exhibit partial functional redundancy besides clear differences in community structure.</title>
        <authorList>
            <person name="Ferrer M."/>
            <person name="Ruiz A."/>
            <person name="Lanza F."/>
            <person name="Haange S.B."/>
            <person name="Oberbach A."/>
            <person name="Till H."/>
            <person name="Bargiela R."/>
            <person name="Campoy C."/>
            <person name="Segura M.T."/>
            <person name="Richter M."/>
            <person name="von Bergen M."/>
            <person name="Seifert J."/>
            <person name="Suarez A."/>
        </authorList>
    </citation>
    <scope>NUCLEOTIDE SEQUENCE</scope>
</reference>
<dbReference type="AlphaFoldDB" id="K1UBQ5"/>
<proteinExistence type="predicted"/>
<comment type="caution">
    <text evidence="1">The sequence shown here is derived from an EMBL/GenBank/DDBJ whole genome shotgun (WGS) entry which is preliminary data.</text>
</comment>
<sequence length="113" mass="12743">INTQEHMDLVADCAAQMGLFPYYLYRQKGMAGNLENVGYAKEGMAGVYNVLIMEEKQTIVACGAGASTKRVWTEPNPDGTHRIERAENVKDVAQYIARIDEMIQRKQKLFAEE</sequence>
<evidence type="ECO:0000313" key="1">
    <source>
        <dbReference type="EMBL" id="EKC79608.1"/>
    </source>
</evidence>
<dbReference type="SUPFAM" id="SSF102114">
    <property type="entry name" value="Radical SAM enzymes"/>
    <property type="match status" value="1"/>
</dbReference>
<protein>
    <submittedName>
        <fullName evidence="1">Oxygen-independent coproporphyrinogen III oxidase 2</fullName>
    </submittedName>
</protein>
<accession>K1UBQ5</accession>
<name>K1UBQ5_9ZZZZ</name>
<organism evidence="1">
    <name type="scientific">human gut metagenome</name>
    <dbReference type="NCBI Taxonomy" id="408170"/>
    <lineage>
        <taxon>unclassified sequences</taxon>
        <taxon>metagenomes</taxon>
        <taxon>organismal metagenomes</taxon>
    </lineage>
</organism>
<dbReference type="EMBL" id="AJWY01001563">
    <property type="protein sequence ID" value="EKC79608.1"/>
    <property type="molecule type" value="Genomic_DNA"/>
</dbReference>
<gene>
    <name evidence="1" type="ORF">LEA_02262</name>
</gene>